<keyword evidence="8" id="KW-0472">Membrane</keyword>
<keyword evidence="3 10" id="KW-0418">Kinase</keyword>
<dbReference type="InterPro" id="IPR011990">
    <property type="entry name" value="TPR-like_helical_dom_sf"/>
</dbReference>
<evidence type="ECO:0000256" key="4">
    <source>
        <dbReference type="ARBA" id="ARBA00022840"/>
    </source>
</evidence>
<evidence type="ECO:0000313" key="10">
    <source>
        <dbReference type="EMBL" id="RBP51278.1"/>
    </source>
</evidence>
<keyword evidence="2 6" id="KW-0547">Nucleotide-binding</keyword>
<evidence type="ECO:0000256" key="8">
    <source>
        <dbReference type="SAM" id="Phobius"/>
    </source>
</evidence>
<name>A0A395JNX1_9GAMM</name>
<evidence type="ECO:0000256" key="1">
    <source>
        <dbReference type="ARBA" id="ARBA00022679"/>
    </source>
</evidence>
<dbReference type="Proteomes" id="UP000253083">
    <property type="component" value="Unassembled WGS sequence"/>
</dbReference>
<dbReference type="InterPro" id="IPR017441">
    <property type="entry name" value="Protein_kinase_ATP_BS"/>
</dbReference>
<keyword evidence="5" id="KW-0802">TPR repeat</keyword>
<dbReference type="InterPro" id="IPR011009">
    <property type="entry name" value="Kinase-like_dom_sf"/>
</dbReference>
<dbReference type="Gene3D" id="1.25.40.10">
    <property type="entry name" value="Tetratricopeptide repeat domain"/>
    <property type="match status" value="1"/>
</dbReference>
<gene>
    <name evidence="10" type="ORF">DFR28_102697</name>
</gene>
<evidence type="ECO:0000256" key="3">
    <source>
        <dbReference type="ARBA" id="ARBA00022777"/>
    </source>
</evidence>
<dbReference type="SMART" id="SM00220">
    <property type="entry name" value="S_TKc"/>
    <property type="match status" value="1"/>
</dbReference>
<feature type="binding site" evidence="6">
    <location>
        <position position="43"/>
    </location>
    <ligand>
        <name>ATP</name>
        <dbReference type="ChEBI" id="CHEBI:30616"/>
    </ligand>
</feature>
<dbReference type="PANTHER" id="PTHR43289:SF6">
    <property type="entry name" value="SERINE_THREONINE-PROTEIN KINASE NEKL-3"/>
    <property type="match status" value="1"/>
</dbReference>
<dbReference type="PROSITE" id="PS50011">
    <property type="entry name" value="PROTEIN_KINASE_DOM"/>
    <property type="match status" value="1"/>
</dbReference>
<dbReference type="InterPro" id="IPR019734">
    <property type="entry name" value="TPR_rpt"/>
</dbReference>
<evidence type="ECO:0000256" key="2">
    <source>
        <dbReference type="ARBA" id="ARBA00022741"/>
    </source>
</evidence>
<evidence type="ECO:0000256" key="5">
    <source>
        <dbReference type="PROSITE-ProRule" id="PRU00339"/>
    </source>
</evidence>
<keyword evidence="1" id="KW-0808">Transferase</keyword>
<accession>A0A395JNX1</accession>
<feature type="domain" description="Protein kinase" evidence="9">
    <location>
        <begin position="14"/>
        <end position="272"/>
    </location>
</feature>
<dbReference type="PROSITE" id="PS50005">
    <property type="entry name" value="TPR"/>
    <property type="match status" value="2"/>
</dbReference>
<dbReference type="CDD" id="cd14014">
    <property type="entry name" value="STKc_PknB_like"/>
    <property type="match status" value="1"/>
</dbReference>
<feature type="repeat" description="TPR" evidence="5">
    <location>
        <begin position="616"/>
        <end position="649"/>
    </location>
</feature>
<feature type="compositionally biased region" description="Polar residues" evidence="7">
    <location>
        <begin position="166"/>
        <end position="184"/>
    </location>
</feature>
<feature type="repeat" description="TPR" evidence="5">
    <location>
        <begin position="683"/>
        <end position="716"/>
    </location>
</feature>
<comment type="caution">
    <text evidence="10">The sequence shown here is derived from an EMBL/GenBank/DDBJ whole genome shotgun (WGS) entry which is preliminary data.</text>
</comment>
<dbReference type="InParanoid" id="A0A395JNX1"/>
<dbReference type="EMBL" id="QNRT01000002">
    <property type="protein sequence ID" value="RBP51278.1"/>
    <property type="molecule type" value="Genomic_DNA"/>
</dbReference>
<dbReference type="SMART" id="SM00028">
    <property type="entry name" value="TPR"/>
    <property type="match status" value="5"/>
</dbReference>
<evidence type="ECO:0000256" key="7">
    <source>
        <dbReference type="SAM" id="MobiDB-lite"/>
    </source>
</evidence>
<dbReference type="Gene3D" id="1.10.510.10">
    <property type="entry name" value="Transferase(Phosphotransferase) domain 1"/>
    <property type="match status" value="1"/>
</dbReference>
<dbReference type="RefSeq" id="WP_113954058.1">
    <property type="nucleotide sequence ID" value="NZ_QNRT01000002.1"/>
</dbReference>
<dbReference type="GO" id="GO:0005524">
    <property type="term" value="F:ATP binding"/>
    <property type="evidence" value="ECO:0007669"/>
    <property type="project" value="UniProtKB-UniRule"/>
</dbReference>
<dbReference type="SUPFAM" id="SSF56112">
    <property type="entry name" value="Protein kinase-like (PK-like)"/>
    <property type="match status" value="1"/>
</dbReference>
<evidence type="ECO:0000259" key="9">
    <source>
        <dbReference type="PROSITE" id="PS50011"/>
    </source>
</evidence>
<dbReference type="PANTHER" id="PTHR43289">
    <property type="entry name" value="MITOGEN-ACTIVATED PROTEIN KINASE KINASE KINASE 20-RELATED"/>
    <property type="match status" value="1"/>
</dbReference>
<dbReference type="PROSITE" id="PS00108">
    <property type="entry name" value="PROTEIN_KINASE_ST"/>
    <property type="match status" value="1"/>
</dbReference>
<dbReference type="SUPFAM" id="SSF48452">
    <property type="entry name" value="TPR-like"/>
    <property type="match status" value="1"/>
</dbReference>
<dbReference type="OrthoDB" id="9801841at2"/>
<dbReference type="Pfam" id="PF00069">
    <property type="entry name" value="Pkinase"/>
    <property type="match status" value="1"/>
</dbReference>
<evidence type="ECO:0000256" key="6">
    <source>
        <dbReference type="PROSITE-ProRule" id="PRU10141"/>
    </source>
</evidence>
<feature type="region of interest" description="Disordered" evidence="7">
    <location>
        <begin position="158"/>
        <end position="185"/>
    </location>
</feature>
<keyword evidence="11" id="KW-1185">Reference proteome</keyword>
<keyword evidence="4 6" id="KW-0067">ATP-binding</keyword>
<dbReference type="InterPro" id="IPR008271">
    <property type="entry name" value="Ser/Thr_kinase_AS"/>
</dbReference>
<dbReference type="Pfam" id="PF13432">
    <property type="entry name" value="TPR_16"/>
    <property type="match status" value="2"/>
</dbReference>
<dbReference type="Gene3D" id="3.30.200.20">
    <property type="entry name" value="Phosphorylase Kinase, domain 1"/>
    <property type="match status" value="1"/>
</dbReference>
<feature type="transmembrane region" description="Helical" evidence="8">
    <location>
        <begin position="305"/>
        <end position="325"/>
    </location>
</feature>
<dbReference type="AlphaFoldDB" id="A0A395JNX1"/>
<dbReference type="InterPro" id="IPR000719">
    <property type="entry name" value="Prot_kinase_dom"/>
</dbReference>
<reference evidence="10 11" key="1">
    <citation type="submission" date="2018-06" db="EMBL/GenBank/DDBJ databases">
        <title>Genomic Encyclopedia of Type Strains, Phase IV (KMG-IV): sequencing the most valuable type-strain genomes for metagenomic binning, comparative biology and taxonomic classification.</title>
        <authorList>
            <person name="Goeker M."/>
        </authorList>
    </citation>
    <scope>NUCLEOTIDE SEQUENCE [LARGE SCALE GENOMIC DNA]</scope>
    <source>
        <strain evidence="10 11">DSM 24032</strain>
    </source>
</reference>
<sequence>MSTTIEQLKTLGRYQISRPLGRGGMGIVYLAQDTELARDVAIKCFSLDANQRDLTTRLKQEAVLLAKLNHPNVIQLYDVVEDNETLGLVMEFADGTTLRQTLKEQPPTLHTALSYLAQIANGLQQAHKAGIIHCDLKLDNILMAGQTPKISDFGIAQARRDHADQPRTNSQQVTGSSYSASPEQAQGLPLDFRTDVFSFGVLAYQVLSGRHPFGKTLDQREMLERIVNQRFELNTVDRHNWPIALQALITELLEKQPQNRPSNMAKVAQQLQEIQRSLDGENEIDDATAIIQAVSAKPAKTTRRWLAGGMIGSIILAASIGLIMLQPSNQKMLSVAVLAPNFSHSNNNFDTSRQRRIVATIKTSLEESLLRSDTLRLNPNSDIDVFEGNFVKFANAIAADYIIRPSADCQQQRCQIVLQKLSGASGLVEQQLDWPVVATSMSDIRETIATQFPSLFPNLKSVFEQPAVGEESYQRYLDLYLTTPNDSDDALAQLKELEDLQLEAAKFLPLYKLYSRRALDLFDRTGDNKILNRLNVFLSRAPTLLREQPTFKQLEFRHLLKTRDFLGAESVVAWMGAKNADRVLVNDLQALLAWEKDNYDDALALERESVLLQPSYTRFYNLAVSEYTLGNLEQAREAAKRTLELVPQDIDALNLIAAIELTNGNLDDAARLYRELVVQSPDSYGYLNLGVTLMLQGQFDESIHYIQMATDLNPGNPEYQLNLADAHLLAGQLQAANKAYQRVIDNTATLDGATQFYFRAQAQAHLGDFNQAIKTLRLAEQTYSATPESAYAAALVHALAGNNSAAIVETENAINGGIGAVWFHLSWFNRLCDSELFVTLVQHGDKNPCRGDPN</sequence>
<dbReference type="GO" id="GO:0004674">
    <property type="term" value="F:protein serine/threonine kinase activity"/>
    <property type="evidence" value="ECO:0007669"/>
    <property type="project" value="TreeGrafter"/>
</dbReference>
<evidence type="ECO:0000313" key="11">
    <source>
        <dbReference type="Proteomes" id="UP000253083"/>
    </source>
</evidence>
<organism evidence="10 11">
    <name type="scientific">Arenicella xantha</name>
    <dbReference type="NCBI Taxonomy" id="644221"/>
    <lineage>
        <taxon>Bacteria</taxon>
        <taxon>Pseudomonadati</taxon>
        <taxon>Pseudomonadota</taxon>
        <taxon>Gammaproteobacteria</taxon>
        <taxon>Arenicellales</taxon>
        <taxon>Arenicellaceae</taxon>
        <taxon>Arenicella</taxon>
    </lineage>
</organism>
<protein>
    <submittedName>
        <fullName evidence="10">Serine/threonine-protein kinase</fullName>
    </submittedName>
</protein>
<keyword evidence="8" id="KW-1133">Transmembrane helix</keyword>
<proteinExistence type="predicted"/>
<keyword evidence="8" id="KW-0812">Transmembrane</keyword>
<dbReference type="PROSITE" id="PS00107">
    <property type="entry name" value="PROTEIN_KINASE_ATP"/>
    <property type="match status" value="1"/>
</dbReference>